<evidence type="ECO:0000313" key="7">
    <source>
        <dbReference type="Proteomes" id="UP000267464"/>
    </source>
</evidence>
<name>A0A3N7HJ78_9BURK</name>
<dbReference type="OrthoDB" id="9771846at2"/>
<comment type="similarity">
    <text evidence="1">Belongs to the glycosyltransferase 2 family.</text>
</comment>
<dbReference type="Gene3D" id="3.90.550.10">
    <property type="entry name" value="Spore Coat Polysaccharide Biosynthesis Protein SpsA, Chain A"/>
    <property type="match status" value="1"/>
</dbReference>
<dbReference type="PANTHER" id="PTHR43179:SF12">
    <property type="entry name" value="GALACTOFURANOSYLTRANSFERASE GLFT2"/>
    <property type="match status" value="1"/>
</dbReference>
<proteinExistence type="inferred from homology"/>
<dbReference type="EMBL" id="QUSW01000008">
    <property type="protein sequence ID" value="RQP22107.1"/>
    <property type="molecule type" value="Genomic_DNA"/>
</dbReference>
<sequence length="356" mass="38915">MTSVEPVGARQAPVTVVIPTYNRAADLQRALRNLGAQSAGRLQVVIVDNSSTDNTKEVIEGLMPSWEGRLRYIRKKPEGPAAARNTGMAAATTPYVLFHDSDVELTPDWVERALAHLEADASLGAVGGYIVYAFEPGRVNAYGGDLGRMGLAWDIGEGSLLDSKQGSAPRIWINCSAMLARVPAVQQAGGFDETFFYGYEDSDVGWRLNITGHRVAVFPDLVARHHVEPSPGGAHAEIVFHYCKNRLRSVLRNAGGFNFWVMTLGYAAYTLLDLIARGPRGAKLRALRWNLARWGETMALRRTLQVQRKVADADIFALGERRWLPPTPLGGQRRRPVESAASTSPRGAAPVSDDRV</sequence>
<dbReference type="InterPro" id="IPR001173">
    <property type="entry name" value="Glyco_trans_2-like"/>
</dbReference>
<dbReference type="AlphaFoldDB" id="A0A3N7HJ78"/>
<feature type="region of interest" description="Disordered" evidence="4">
    <location>
        <begin position="326"/>
        <end position="356"/>
    </location>
</feature>
<feature type="domain" description="Glycosyltransferase 2-like" evidence="5">
    <location>
        <begin position="15"/>
        <end position="135"/>
    </location>
</feature>
<dbReference type="Pfam" id="PF00535">
    <property type="entry name" value="Glycos_transf_2"/>
    <property type="match status" value="1"/>
</dbReference>
<keyword evidence="2" id="KW-0328">Glycosyltransferase</keyword>
<keyword evidence="7" id="KW-1185">Reference proteome</keyword>
<dbReference type="RefSeq" id="WP_124542952.1">
    <property type="nucleotide sequence ID" value="NZ_QUSW01000008.1"/>
</dbReference>
<dbReference type="InterPro" id="IPR029044">
    <property type="entry name" value="Nucleotide-diphossugar_trans"/>
</dbReference>
<evidence type="ECO:0000259" key="5">
    <source>
        <dbReference type="Pfam" id="PF00535"/>
    </source>
</evidence>
<evidence type="ECO:0000256" key="2">
    <source>
        <dbReference type="ARBA" id="ARBA00022676"/>
    </source>
</evidence>
<evidence type="ECO:0000313" key="6">
    <source>
        <dbReference type="EMBL" id="RQP22107.1"/>
    </source>
</evidence>
<keyword evidence="3 6" id="KW-0808">Transferase</keyword>
<evidence type="ECO:0000256" key="3">
    <source>
        <dbReference type="ARBA" id="ARBA00022679"/>
    </source>
</evidence>
<protein>
    <submittedName>
        <fullName evidence="6">Glycosyltransferase family 2 protein</fullName>
    </submittedName>
</protein>
<dbReference type="PANTHER" id="PTHR43179">
    <property type="entry name" value="RHAMNOSYLTRANSFERASE WBBL"/>
    <property type="match status" value="1"/>
</dbReference>
<reference evidence="6 7" key="2">
    <citation type="submission" date="2018-12" db="EMBL/GenBank/DDBJ databases">
        <title>Rhizobacter gummiphilus sp. nov., a rubber-degrading bacterium isolated from the soil of a botanical garden in Japan.</title>
        <authorList>
            <person name="Shunsuke S.S."/>
        </authorList>
    </citation>
    <scope>NUCLEOTIDE SEQUENCE [LARGE SCALE GENOMIC DNA]</scope>
    <source>
        <strain evidence="6 7">S-16</strain>
    </source>
</reference>
<comment type="caution">
    <text evidence="6">The sequence shown here is derived from an EMBL/GenBank/DDBJ whole genome shotgun (WGS) entry which is preliminary data.</text>
</comment>
<dbReference type="Proteomes" id="UP000267464">
    <property type="component" value="Unassembled WGS sequence"/>
</dbReference>
<organism evidence="6 7">
    <name type="scientific">Piscinibacter terrae</name>
    <dbReference type="NCBI Taxonomy" id="2496871"/>
    <lineage>
        <taxon>Bacteria</taxon>
        <taxon>Pseudomonadati</taxon>
        <taxon>Pseudomonadota</taxon>
        <taxon>Betaproteobacteria</taxon>
        <taxon>Burkholderiales</taxon>
        <taxon>Sphaerotilaceae</taxon>
        <taxon>Piscinibacter</taxon>
    </lineage>
</organism>
<dbReference type="SUPFAM" id="SSF53448">
    <property type="entry name" value="Nucleotide-diphospho-sugar transferases"/>
    <property type="match status" value="1"/>
</dbReference>
<dbReference type="CDD" id="cd04186">
    <property type="entry name" value="GT_2_like_c"/>
    <property type="match status" value="1"/>
</dbReference>
<accession>A0A3N7HJ78</accession>
<evidence type="ECO:0000256" key="1">
    <source>
        <dbReference type="ARBA" id="ARBA00006739"/>
    </source>
</evidence>
<dbReference type="GO" id="GO:0016757">
    <property type="term" value="F:glycosyltransferase activity"/>
    <property type="evidence" value="ECO:0007669"/>
    <property type="project" value="UniProtKB-KW"/>
</dbReference>
<gene>
    <name evidence="6" type="ORF">DZC73_24165</name>
</gene>
<evidence type="ECO:0000256" key="4">
    <source>
        <dbReference type="SAM" id="MobiDB-lite"/>
    </source>
</evidence>
<reference evidence="6 7" key="1">
    <citation type="submission" date="2018-08" db="EMBL/GenBank/DDBJ databases">
        <authorList>
            <person name="Khan S.A."/>
            <person name="Jeon C.O."/>
            <person name="Chun B.H."/>
            <person name="Jeong S.E."/>
        </authorList>
    </citation>
    <scope>NUCLEOTIDE SEQUENCE [LARGE SCALE GENOMIC DNA]</scope>
    <source>
        <strain evidence="6 7">S-16</strain>
    </source>
</reference>